<evidence type="ECO:0000313" key="13">
    <source>
        <dbReference type="Proteomes" id="UP000481033"/>
    </source>
</evidence>
<evidence type="ECO:0000256" key="5">
    <source>
        <dbReference type="ARBA" id="ARBA00022741"/>
    </source>
</evidence>
<dbReference type="CDD" id="cd05387">
    <property type="entry name" value="BY-kinase"/>
    <property type="match status" value="1"/>
</dbReference>
<organism evidence="12 13">
    <name type="scientific">Adonisia turfae CCMR0081</name>
    <dbReference type="NCBI Taxonomy" id="2292702"/>
    <lineage>
        <taxon>Bacteria</taxon>
        <taxon>Bacillati</taxon>
        <taxon>Cyanobacteriota</taxon>
        <taxon>Adonisia</taxon>
        <taxon>Adonisia turfae</taxon>
    </lineage>
</organism>
<evidence type="ECO:0000256" key="4">
    <source>
        <dbReference type="ARBA" id="ARBA00022692"/>
    </source>
</evidence>
<comment type="caution">
    <text evidence="12">The sequence shown here is derived from an EMBL/GenBank/DDBJ whole genome shotgun (WGS) entry which is preliminary data.</text>
</comment>
<dbReference type="GO" id="GO:0005886">
    <property type="term" value="C:plasma membrane"/>
    <property type="evidence" value="ECO:0007669"/>
    <property type="project" value="UniProtKB-SubCell"/>
</dbReference>
<gene>
    <name evidence="12" type="ORF">DXZ20_22450</name>
</gene>
<dbReference type="InterPro" id="IPR050445">
    <property type="entry name" value="Bact_polysacc_biosynth/exp"/>
</dbReference>
<evidence type="ECO:0000256" key="6">
    <source>
        <dbReference type="ARBA" id="ARBA00022840"/>
    </source>
</evidence>
<dbReference type="Gene3D" id="3.40.50.300">
    <property type="entry name" value="P-loop containing nucleotide triphosphate hydrolases"/>
    <property type="match status" value="1"/>
</dbReference>
<evidence type="ECO:0000256" key="3">
    <source>
        <dbReference type="ARBA" id="ARBA00022475"/>
    </source>
</evidence>
<evidence type="ECO:0000256" key="2">
    <source>
        <dbReference type="ARBA" id="ARBA00006683"/>
    </source>
</evidence>
<feature type="transmembrane region" description="Helical" evidence="10">
    <location>
        <begin position="35"/>
        <end position="54"/>
    </location>
</feature>
<proteinExistence type="inferred from homology"/>
<dbReference type="InterPro" id="IPR033756">
    <property type="entry name" value="YlxH/NBP35"/>
</dbReference>
<dbReference type="Pfam" id="PF10609">
    <property type="entry name" value="ParA"/>
    <property type="match status" value="1"/>
</dbReference>
<accession>A0A6M0RQ19</accession>
<sequence>MANNNTDMRTSQFSSSSDKTEIGYGQLLNILLRRFVWFGGAVLGTVGIAIALTLKEDPLYQSSMQLLVEPNYRQTVDITNGQQQGRRSSSSQTDYATQLNLMRSKSFVEKTVEQLQSEYPELCDASAPLSECADGFQKALTLSQVAEGDAKTGIFKATFTGKDPEVVQRFLEKLGDVYLSYNKDQQEQRLKRGLALVNQQIESVQENLAVSRQALKEFRESENLIDPEQQSLTVAESLRQIEQSKVDVETEFLDAQAKYNSLQDQLAADPQSAMIASRLSQSSRYQQLLNALQATELELEERRSLYAEADPGVQDLVSRREGNISLLQSEVERVLGDIPQQINLDETALLTEGQLGEIELGLAAELVQATISLQRFKARKNGLEQAAQQLKSELSKFPSLIAEYDRIQPEAQIQQQSLEQLLQLRQELSNELAQGGFSWDIVEPSQLGEQISPQPKQNILLGVVAGIFIGGGLAFGREAIDTVVRTSDELKKQAALPLLGVIPEIPTRKADALLTILDAERAPADSPALSQSQPFRDAVDLIYKTIQLTNSQSLSSLLVTSALMGEGKTTLSIGLALSAARSHQRVLLIDANFRNPSLHQYLGLLNVQGLSTLLHPNLARWNKTKISPVSLSHSGTSVDVLLAGAVPEDPMRLLSSQQMRQVLEKAEANYDLVIVDAPAISGLADGLQLASMCNASIIVSRLDRITQADLTHTTTMLDQVNTIGIVANGHRESMRPMKHYERNGSSKLSKEPVMLWRS</sequence>
<reference evidence="12 13" key="1">
    <citation type="journal article" date="2020" name="Microb. Ecol.">
        <title>Ecogenomics of the Marine Benthic Filamentous Cyanobacterium Adonisia.</title>
        <authorList>
            <person name="Walter J.M."/>
            <person name="Coutinho F.H."/>
            <person name="Leomil L."/>
            <person name="Hargreaves P.I."/>
            <person name="Campeao M.E."/>
            <person name="Vieira V.V."/>
            <person name="Silva B.S."/>
            <person name="Fistarol G.O."/>
            <person name="Salomon P.S."/>
            <person name="Sawabe T."/>
            <person name="Mino S."/>
            <person name="Hosokawa M."/>
            <person name="Miyashita H."/>
            <person name="Maruyama F."/>
            <person name="van Verk M.C."/>
            <person name="Dutilh B.E."/>
            <person name="Thompson C.C."/>
            <person name="Thompson F.L."/>
        </authorList>
    </citation>
    <scope>NUCLEOTIDE SEQUENCE [LARGE SCALE GENOMIC DNA]</scope>
    <source>
        <strain evidence="12 13">CCMR0081</strain>
    </source>
</reference>
<feature type="coiled-coil region" evidence="9">
    <location>
        <begin position="245"/>
        <end position="305"/>
    </location>
</feature>
<keyword evidence="7 10" id="KW-1133">Transmembrane helix</keyword>
<protein>
    <submittedName>
        <fullName evidence="12">Capsular biosynthesis protein</fullName>
    </submittedName>
</protein>
<dbReference type="PANTHER" id="PTHR32309">
    <property type="entry name" value="TYROSINE-PROTEIN KINASE"/>
    <property type="match status" value="1"/>
</dbReference>
<evidence type="ECO:0000256" key="8">
    <source>
        <dbReference type="ARBA" id="ARBA00023136"/>
    </source>
</evidence>
<dbReference type="EMBL" id="QXHD01000004">
    <property type="protein sequence ID" value="NEZ58354.1"/>
    <property type="molecule type" value="Genomic_DNA"/>
</dbReference>
<keyword evidence="5" id="KW-0547">Nucleotide-binding</keyword>
<keyword evidence="9" id="KW-0175">Coiled coil</keyword>
<dbReference type="SUPFAM" id="SSF52540">
    <property type="entry name" value="P-loop containing nucleoside triphosphate hydrolases"/>
    <property type="match status" value="1"/>
</dbReference>
<feature type="domain" description="Polysaccharide chain length determinant N-terminal" evidence="11">
    <location>
        <begin position="25"/>
        <end position="115"/>
    </location>
</feature>
<evidence type="ECO:0000259" key="11">
    <source>
        <dbReference type="Pfam" id="PF02706"/>
    </source>
</evidence>
<dbReference type="AlphaFoldDB" id="A0A6M0RQ19"/>
<evidence type="ECO:0000313" key="12">
    <source>
        <dbReference type="EMBL" id="NEZ58354.1"/>
    </source>
</evidence>
<evidence type="ECO:0000256" key="1">
    <source>
        <dbReference type="ARBA" id="ARBA00004651"/>
    </source>
</evidence>
<keyword evidence="6" id="KW-0067">ATP-binding</keyword>
<evidence type="ECO:0000256" key="9">
    <source>
        <dbReference type="SAM" id="Coils"/>
    </source>
</evidence>
<evidence type="ECO:0000256" key="7">
    <source>
        <dbReference type="ARBA" id="ARBA00022989"/>
    </source>
</evidence>
<dbReference type="GO" id="GO:0004713">
    <property type="term" value="F:protein tyrosine kinase activity"/>
    <property type="evidence" value="ECO:0007669"/>
    <property type="project" value="TreeGrafter"/>
</dbReference>
<dbReference type="InterPro" id="IPR027417">
    <property type="entry name" value="P-loop_NTPase"/>
</dbReference>
<dbReference type="InterPro" id="IPR003856">
    <property type="entry name" value="LPS_length_determ_N"/>
</dbReference>
<dbReference type="InterPro" id="IPR005702">
    <property type="entry name" value="Wzc-like_C"/>
</dbReference>
<evidence type="ECO:0000256" key="10">
    <source>
        <dbReference type="SAM" id="Phobius"/>
    </source>
</evidence>
<keyword evidence="4 10" id="KW-0812">Transmembrane</keyword>
<keyword evidence="3" id="KW-1003">Cell membrane</keyword>
<comment type="similarity">
    <text evidence="2">Belongs to the CpsC/CapA family.</text>
</comment>
<dbReference type="Pfam" id="PF02706">
    <property type="entry name" value="Wzz"/>
    <property type="match status" value="1"/>
</dbReference>
<dbReference type="PANTHER" id="PTHR32309:SF13">
    <property type="entry name" value="FERRIC ENTEROBACTIN TRANSPORT PROTEIN FEPE"/>
    <property type="match status" value="1"/>
</dbReference>
<dbReference type="RefSeq" id="WP_163700823.1">
    <property type="nucleotide sequence ID" value="NZ_QXHD01000004.1"/>
</dbReference>
<keyword evidence="13" id="KW-1185">Reference proteome</keyword>
<dbReference type="Proteomes" id="UP000481033">
    <property type="component" value="Unassembled WGS sequence"/>
</dbReference>
<name>A0A6M0RQ19_9CYAN</name>
<feature type="coiled-coil region" evidence="9">
    <location>
        <begin position="373"/>
        <end position="431"/>
    </location>
</feature>
<comment type="subcellular location">
    <subcellularLocation>
        <location evidence="1">Cell membrane</location>
        <topology evidence="1">Multi-pass membrane protein</topology>
    </subcellularLocation>
</comment>
<keyword evidence="8 10" id="KW-0472">Membrane</keyword>